<evidence type="ECO:0000256" key="3">
    <source>
        <dbReference type="ARBA" id="ARBA00022801"/>
    </source>
</evidence>
<dbReference type="PANTHER" id="PTHR22726:SF1">
    <property type="entry name" value="METALLOENDOPEPTIDASE OMA1, MITOCHONDRIAL"/>
    <property type="match status" value="1"/>
</dbReference>
<evidence type="ECO:0000313" key="8">
    <source>
        <dbReference type="EMBL" id="KUK78293.1"/>
    </source>
</evidence>
<evidence type="ECO:0000256" key="6">
    <source>
        <dbReference type="RuleBase" id="RU003983"/>
    </source>
</evidence>
<dbReference type="PANTHER" id="PTHR22726">
    <property type="entry name" value="METALLOENDOPEPTIDASE OMA1"/>
    <property type="match status" value="1"/>
</dbReference>
<dbReference type="PROSITE" id="PS51257">
    <property type="entry name" value="PROKAR_LIPOPROTEIN"/>
    <property type="match status" value="1"/>
</dbReference>
<dbReference type="GO" id="GO:0051603">
    <property type="term" value="P:proteolysis involved in protein catabolic process"/>
    <property type="evidence" value="ECO:0007669"/>
    <property type="project" value="TreeGrafter"/>
</dbReference>
<organism evidence="8 9">
    <name type="scientific">Proteiniphilum acetatigenes</name>
    <dbReference type="NCBI Taxonomy" id="294710"/>
    <lineage>
        <taxon>Bacteria</taxon>
        <taxon>Pseudomonadati</taxon>
        <taxon>Bacteroidota</taxon>
        <taxon>Bacteroidia</taxon>
        <taxon>Bacteroidales</taxon>
        <taxon>Dysgonomonadaceae</taxon>
        <taxon>Proteiniphilum</taxon>
    </lineage>
</organism>
<evidence type="ECO:0000313" key="9">
    <source>
        <dbReference type="Proteomes" id="UP000053860"/>
    </source>
</evidence>
<dbReference type="Pfam" id="PF01435">
    <property type="entry name" value="Peptidase_M48"/>
    <property type="match status" value="1"/>
</dbReference>
<comment type="caution">
    <text evidence="8">The sequence shown here is derived from an EMBL/GenBank/DDBJ whole genome shotgun (WGS) entry which is preliminary data.</text>
</comment>
<comment type="similarity">
    <text evidence="6">Belongs to the peptidase M48 family.</text>
</comment>
<proteinExistence type="inferred from homology"/>
<dbReference type="GO" id="GO:0016020">
    <property type="term" value="C:membrane"/>
    <property type="evidence" value="ECO:0007669"/>
    <property type="project" value="TreeGrafter"/>
</dbReference>
<keyword evidence="5 6" id="KW-0482">Metalloprotease</keyword>
<dbReference type="Gene3D" id="3.30.2010.10">
    <property type="entry name" value="Metalloproteases ('zincins'), catalytic domain"/>
    <property type="match status" value="1"/>
</dbReference>
<accession>A0A101HK35</accession>
<protein>
    <recommendedName>
        <fullName evidence="7">Peptidase M48 domain-containing protein</fullName>
    </recommendedName>
</protein>
<evidence type="ECO:0000256" key="5">
    <source>
        <dbReference type="ARBA" id="ARBA00023049"/>
    </source>
</evidence>
<dbReference type="AlphaFoldDB" id="A0A101HK35"/>
<dbReference type="Proteomes" id="UP000053860">
    <property type="component" value="Unassembled WGS sequence"/>
</dbReference>
<keyword evidence="1 6" id="KW-0645">Protease</keyword>
<comment type="cofactor">
    <cofactor evidence="6">
        <name>Zn(2+)</name>
        <dbReference type="ChEBI" id="CHEBI:29105"/>
    </cofactor>
    <text evidence="6">Binds 1 zinc ion per subunit.</text>
</comment>
<gene>
    <name evidence="8" type="ORF">XD92_0400</name>
</gene>
<dbReference type="GO" id="GO:0004222">
    <property type="term" value="F:metalloendopeptidase activity"/>
    <property type="evidence" value="ECO:0007669"/>
    <property type="project" value="InterPro"/>
</dbReference>
<name>A0A101HK35_9BACT</name>
<dbReference type="EMBL" id="LGGN01000049">
    <property type="protein sequence ID" value="KUK78293.1"/>
    <property type="molecule type" value="Genomic_DNA"/>
</dbReference>
<dbReference type="CDD" id="cd07331">
    <property type="entry name" value="M48C_Oma1_like"/>
    <property type="match status" value="1"/>
</dbReference>
<reference evidence="9" key="1">
    <citation type="journal article" date="2015" name="MBio">
        <title>Genome-Resolved Metagenomic Analysis Reveals Roles for Candidate Phyla and Other Microbial Community Members in Biogeochemical Transformations in Oil Reservoirs.</title>
        <authorList>
            <person name="Hu P."/>
            <person name="Tom L."/>
            <person name="Singh A."/>
            <person name="Thomas B.C."/>
            <person name="Baker B.J."/>
            <person name="Piceno Y.M."/>
            <person name="Andersen G.L."/>
            <person name="Banfield J.F."/>
        </authorList>
    </citation>
    <scope>NUCLEOTIDE SEQUENCE [LARGE SCALE GENOMIC DNA]</scope>
</reference>
<evidence type="ECO:0000259" key="7">
    <source>
        <dbReference type="Pfam" id="PF01435"/>
    </source>
</evidence>
<keyword evidence="3 6" id="KW-0378">Hydrolase</keyword>
<evidence type="ECO:0000256" key="1">
    <source>
        <dbReference type="ARBA" id="ARBA00022670"/>
    </source>
</evidence>
<sequence length="306" mass="33638">MKQKRSLTTLQITFTLLLTGILASSCGSVPFTGRRQLQLVSNDEVIALSLQQYQDFMRSATVESGTADAQMVNRIGTRIAKAVETFYTNNGYQSELENFAWEFNLVKENSVNAFAMPGGKVVIYTGLLPVTGTEDALAVVIGHEIAHVIARHSNERLSQQIALQYGGSIAEGLLGNSQAMQQLGSTVFGLGAQYGVMMPYARKQEYEADEIGLILMAMAGYDPQVAVPFWERMAQSSQSGSIPEFLSTHPTDSKRIAHITEIMPQVLTYYKGPGVQNNITTPIETKAEVPVKNDVRKARTSEEWSF</sequence>
<dbReference type="InterPro" id="IPR051156">
    <property type="entry name" value="Mito/Outer_Membr_Metalloprot"/>
</dbReference>
<dbReference type="GO" id="GO:0046872">
    <property type="term" value="F:metal ion binding"/>
    <property type="evidence" value="ECO:0007669"/>
    <property type="project" value="UniProtKB-KW"/>
</dbReference>
<dbReference type="PATRIC" id="fig|294710.3.peg.638"/>
<keyword evidence="4 6" id="KW-0862">Zinc</keyword>
<keyword evidence="2" id="KW-0479">Metal-binding</keyword>
<dbReference type="InterPro" id="IPR001915">
    <property type="entry name" value="Peptidase_M48"/>
</dbReference>
<evidence type="ECO:0000256" key="2">
    <source>
        <dbReference type="ARBA" id="ARBA00022723"/>
    </source>
</evidence>
<evidence type="ECO:0000256" key="4">
    <source>
        <dbReference type="ARBA" id="ARBA00022833"/>
    </source>
</evidence>
<feature type="domain" description="Peptidase M48" evidence="7">
    <location>
        <begin position="92"/>
        <end position="262"/>
    </location>
</feature>